<accession>A0A498JYS9</accession>
<protein>
    <submittedName>
        <fullName evidence="1">Uncharacterized protein</fullName>
    </submittedName>
</protein>
<comment type="caution">
    <text evidence="1">The sequence shown here is derived from an EMBL/GenBank/DDBJ whole genome shotgun (WGS) entry which is preliminary data.</text>
</comment>
<gene>
    <name evidence="1" type="ORF">DVH24_010646</name>
</gene>
<sequence length="155" mass="17146">MFNGVSENMGEPDLIGNMEELGIKLGSNLKLSENERKGIGRKDFEEALIGFHFCAVAEVLTKNEVHKDAFIDRFTSLWRDKSGVSIKDAQFETEQDMVCVIDADQPWTFKKDLVLEVGFNVGRIMQEGSVGFKGSVGFNDNATICLSSLIDNSSS</sequence>
<proteinExistence type="predicted"/>
<dbReference type="STRING" id="3750.A0A498JYS9"/>
<dbReference type="Proteomes" id="UP000290289">
    <property type="component" value="Chromosome 5"/>
</dbReference>
<evidence type="ECO:0000313" key="1">
    <source>
        <dbReference type="EMBL" id="RXH98321.1"/>
    </source>
</evidence>
<dbReference type="EMBL" id="RDQH01000331">
    <property type="protein sequence ID" value="RXH98321.1"/>
    <property type="molecule type" value="Genomic_DNA"/>
</dbReference>
<dbReference type="AlphaFoldDB" id="A0A498JYS9"/>
<reference evidence="1 2" key="1">
    <citation type="submission" date="2018-10" db="EMBL/GenBank/DDBJ databases">
        <title>A high-quality apple genome assembly.</title>
        <authorList>
            <person name="Hu J."/>
        </authorList>
    </citation>
    <scope>NUCLEOTIDE SEQUENCE [LARGE SCALE GENOMIC DNA]</scope>
    <source>
        <strain evidence="2">cv. HFTH1</strain>
        <tissue evidence="1">Young leaf</tissue>
    </source>
</reference>
<keyword evidence="2" id="KW-1185">Reference proteome</keyword>
<name>A0A498JYS9_MALDO</name>
<evidence type="ECO:0000313" key="2">
    <source>
        <dbReference type="Proteomes" id="UP000290289"/>
    </source>
</evidence>
<organism evidence="1 2">
    <name type="scientific">Malus domestica</name>
    <name type="common">Apple</name>
    <name type="synonym">Pyrus malus</name>
    <dbReference type="NCBI Taxonomy" id="3750"/>
    <lineage>
        <taxon>Eukaryota</taxon>
        <taxon>Viridiplantae</taxon>
        <taxon>Streptophyta</taxon>
        <taxon>Embryophyta</taxon>
        <taxon>Tracheophyta</taxon>
        <taxon>Spermatophyta</taxon>
        <taxon>Magnoliopsida</taxon>
        <taxon>eudicotyledons</taxon>
        <taxon>Gunneridae</taxon>
        <taxon>Pentapetalae</taxon>
        <taxon>rosids</taxon>
        <taxon>fabids</taxon>
        <taxon>Rosales</taxon>
        <taxon>Rosaceae</taxon>
        <taxon>Amygdaloideae</taxon>
        <taxon>Maleae</taxon>
        <taxon>Malus</taxon>
    </lineage>
</organism>